<keyword evidence="1" id="KW-0472">Membrane</keyword>
<gene>
    <name evidence="3" type="ORF">NCTC10976_00940</name>
    <name evidence="2" type="ORF">OYG11_04760</name>
</gene>
<evidence type="ECO:0000313" key="3">
    <source>
        <dbReference type="EMBL" id="VEJ16839.1"/>
    </source>
</evidence>
<evidence type="ECO:0000313" key="4">
    <source>
        <dbReference type="Proteomes" id="UP000275510"/>
    </source>
</evidence>
<keyword evidence="1" id="KW-0812">Transmembrane</keyword>
<feature type="transmembrane region" description="Helical" evidence="1">
    <location>
        <begin position="6"/>
        <end position="25"/>
    </location>
</feature>
<dbReference type="AlphaFoldDB" id="A0A223MHQ1"/>
<dbReference type="GeneID" id="48599069"/>
<dbReference type="EMBL" id="JAPQFC010000001">
    <property type="protein sequence ID" value="MCY6523551.1"/>
    <property type="molecule type" value="Genomic_DNA"/>
</dbReference>
<dbReference type="OMA" id="MMKDIIW"/>
<keyword evidence="1" id="KW-1133">Transmembrane helix</keyword>
<evidence type="ECO:0000313" key="2">
    <source>
        <dbReference type="EMBL" id="MCY6523551.1"/>
    </source>
</evidence>
<dbReference type="Pfam" id="PF10688">
    <property type="entry name" value="Imp-YgjV"/>
    <property type="match status" value="1"/>
</dbReference>
<organism evidence="3 4">
    <name type="scientific">Actinobacillus pleuropneumoniae</name>
    <name type="common">Haemophilus pleuropneumoniae</name>
    <dbReference type="NCBI Taxonomy" id="715"/>
    <lineage>
        <taxon>Bacteria</taxon>
        <taxon>Pseudomonadati</taxon>
        <taxon>Pseudomonadota</taxon>
        <taxon>Gammaproteobacteria</taxon>
        <taxon>Pasteurellales</taxon>
        <taxon>Pasteurellaceae</taxon>
        <taxon>Actinobacillus</taxon>
    </lineage>
</organism>
<name>A0A223MHQ1_ACTPL</name>
<dbReference type="Proteomes" id="UP000275510">
    <property type="component" value="Chromosome"/>
</dbReference>
<dbReference type="RefSeq" id="WP_005597399.1">
    <property type="nucleotide sequence ID" value="NZ_CBDBSU010000040.1"/>
</dbReference>
<proteinExistence type="predicted"/>
<reference evidence="3 4" key="1">
    <citation type="submission" date="2018-12" db="EMBL/GenBank/DDBJ databases">
        <authorList>
            <consortium name="Pathogen Informatics"/>
        </authorList>
    </citation>
    <scope>NUCLEOTIDE SEQUENCE [LARGE SCALE GENOMIC DNA]</scope>
    <source>
        <strain evidence="3 4">NCTC10976</strain>
    </source>
</reference>
<protein>
    <submittedName>
        <fullName evidence="2">YgjV family protein</fullName>
    </submittedName>
</protein>
<dbReference type="EMBL" id="LR134515">
    <property type="protein sequence ID" value="VEJ16839.1"/>
    <property type="molecule type" value="Genomic_DNA"/>
</dbReference>
<dbReference type="Proteomes" id="UP001077788">
    <property type="component" value="Unassembled WGS sequence"/>
</dbReference>
<dbReference type="InterPro" id="IPR019629">
    <property type="entry name" value="Uncharacterised_HI1736/YgjV"/>
</dbReference>
<reference evidence="2" key="2">
    <citation type="journal article" date="2021" name="Vet Sci">
        <title>O-Serogroups and Pathovirotypes of Escherichia coli Isolated from Post-Weaning Piglets Showing Diarrhoea and/or Oedema in South Korea.</title>
        <authorList>
            <person name="Byun J.W."/>
            <person name="Moon B.Y."/>
            <person name="Do K.H."/>
            <person name="Lee K."/>
            <person name="Lee H.Y."/>
            <person name="Kim W.I."/>
            <person name="So B."/>
            <person name="Lee W.K."/>
        </authorList>
    </citation>
    <scope>NUCLEOTIDE SEQUENCE</scope>
    <source>
        <strain evidence="2">84/14</strain>
    </source>
</reference>
<sequence length="77" mass="8730">MDYVELLGYAAMGFVGLSFVLKDVIKLRLINAIGCVLFVIYGFFIGSVPVMVMNLFVASLNFYFVFKNRHKPQEINS</sequence>
<feature type="transmembrane region" description="Helical" evidence="1">
    <location>
        <begin position="32"/>
        <end position="57"/>
    </location>
</feature>
<evidence type="ECO:0000256" key="1">
    <source>
        <dbReference type="SAM" id="Phobius"/>
    </source>
</evidence>
<dbReference type="OrthoDB" id="677174at2"/>
<reference evidence="2" key="3">
    <citation type="submission" date="2022-12" db="EMBL/GenBank/DDBJ databases">
        <authorList>
            <person name="Kardos G."/>
            <person name="Sarkozi R."/>
            <person name="Laczko L."/>
            <person name="Marton S."/>
            <person name="Makrai L."/>
            <person name="Banyai K."/>
            <person name="Fodor L."/>
        </authorList>
    </citation>
    <scope>NUCLEOTIDE SEQUENCE</scope>
    <source>
        <strain evidence="2">84/14</strain>
    </source>
</reference>
<accession>A0A223MHQ1</accession>